<feature type="coiled-coil region" evidence="1">
    <location>
        <begin position="115"/>
        <end position="142"/>
    </location>
</feature>
<proteinExistence type="predicted"/>
<keyword evidence="4" id="KW-1185">Reference proteome</keyword>
<dbReference type="Proteomes" id="UP000494329">
    <property type="component" value="Unassembled WGS sequence"/>
</dbReference>
<keyword evidence="1" id="KW-0175">Coiled coil</keyword>
<reference evidence="3 4" key="1">
    <citation type="submission" date="2020-04" db="EMBL/GenBank/DDBJ databases">
        <authorList>
            <person name="De Canck E."/>
        </authorList>
    </citation>
    <scope>NUCLEOTIDE SEQUENCE [LARGE SCALE GENOMIC DNA]</scope>
    <source>
        <strain evidence="3 4">LMG 29739</strain>
    </source>
</reference>
<name>A0A6J5DYA9_9BURK</name>
<dbReference type="EMBL" id="CADIKF010000022">
    <property type="protein sequence ID" value="CAB3759003.1"/>
    <property type="molecule type" value="Genomic_DNA"/>
</dbReference>
<gene>
    <name evidence="3" type="ORF">LMG29739_03046</name>
</gene>
<dbReference type="AlphaFoldDB" id="A0A6J5DYA9"/>
<evidence type="ECO:0000313" key="4">
    <source>
        <dbReference type="Proteomes" id="UP000494329"/>
    </source>
</evidence>
<feature type="compositionally biased region" description="Low complexity" evidence="2">
    <location>
        <begin position="15"/>
        <end position="30"/>
    </location>
</feature>
<feature type="region of interest" description="Disordered" evidence="2">
    <location>
        <begin position="1"/>
        <end position="34"/>
    </location>
</feature>
<accession>A0A6J5DYA9</accession>
<evidence type="ECO:0000256" key="1">
    <source>
        <dbReference type="SAM" id="Coils"/>
    </source>
</evidence>
<evidence type="ECO:0000256" key="2">
    <source>
        <dbReference type="SAM" id="MobiDB-lite"/>
    </source>
</evidence>
<sequence>MPGIYPGHFRVTSNGTASAHGEAGATGAHGPEADKARVQVAIQAKQRDLNAKKAELDGVRVTQRDAQRRIAVLDSRRHDAMTRPARKDEAARDLLKVQDELDTAWRDKVHADDRVSTLELEVASLESDRLRYERQLAQLARERSGLDPAFRSAAVY</sequence>
<evidence type="ECO:0000313" key="3">
    <source>
        <dbReference type="EMBL" id="CAB3759003.1"/>
    </source>
</evidence>
<protein>
    <submittedName>
        <fullName evidence="3">Uncharacterized protein</fullName>
    </submittedName>
</protein>
<dbReference type="RefSeq" id="WP_175111751.1">
    <property type="nucleotide sequence ID" value="NZ_CADIKF010000022.1"/>
</dbReference>
<organism evidence="3 4">
    <name type="scientific">Paraburkholderia solisilvae</name>
    <dbReference type="NCBI Taxonomy" id="624376"/>
    <lineage>
        <taxon>Bacteria</taxon>
        <taxon>Pseudomonadati</taxon>
        <taxon>Pseudomonadota</taxon>
        <taxon>Betaproteobacteria</taxon>
        <taxon>Burkholderiales</taxon>
        <taxon>Burkholderiaceae</taxon>
        <taxon>Paraburkholderia</taxon>
    </lineage>
</organism>